<dbReference type="InterPro" id="IPR012854">
    <property type="entry name" value="Cu_amine_oxidase-like_N"/>
</dbReference>
<dbReference type="InterPro" id="IPR036582">
    <property type="entry name" value="Mao_N_sf"/>
</dbReference>
<dbReference type="Gene3D" id="3.30.457.10">
    <property type="entry name" value="Copper amine oxidase-like, N-terminal domain"/>
    <property type="match status" value="1"/>
</dbReference>
<organism evidence="3 4">
    <name type="scientific">Brevibacillus brevis</name>
    <name type="common">Bacillus brevis</name>
    <dbReference type="NCBI Taxonomy" id="1393"/>
    <lineage>
        <taxon>Bacteria</taxon>
        <taxon>Bacillati</taxon>
        <taxon>Bacillota</taxon>
        <taxon>Bacilli</taxon>
        <taxon>Bacillales</taxon>
        <taxon>Paenibacillaceae</taxon>
        <taxon>Brevibacillus</taxon>
    </lineage>
</organism>
<name>A0ABY9T8L4_BREBE</name>
<sequence>MKRNRLAALPLLLLLGTAASSPALAASPIDVAVNGQYVSFPDEPPYLDPQTDRTMVPVRFVAEELGLGVQWYGQSNEVTLAKKGQSIRFQIGQNRAQLNGEMVAFDTPAVIRNNRTMVPLRFIGEAFHAQIDWVAERNLAVVTTPGNTKIVPASPPPNAAVSTPKLQQATWIWDAAIIQTSPDSVFTFASDHRLTAIYLQIDKDVPVPVYRDFVRKAREKQIRVEALGGRPEWALPHYQDQIESFIAWVQSYNAAVGPEERFTGLHFDIEPYILAEWKTDNKRVIETWMNSMRFIEEKAKGSGLTLAFDVPFWLHMVKVPGSDYSMSAWLLEKADSVVIMDYRNVALGNDGIVANANAILREAATLKKNVIVAVETAPSSEGPMTSFHSLSAGAMEAELQKAKEKLSHFSSYAGFAVHDYKSWSKLAARSN</sequence>
<protein>
    <submittedName>
        <fullName evidence="3">Copper amine oxidase N-terminal domain-containing protein</fullName>
    </submittedName>
</protein>
<evidence type="ECO:0000256" key="1">
    <source>
        <dbReference type="SAM" id="SignalP"/>
    </source>
</evidence>
<dbReference type="EMBL" id="CP134050">
    <property type="protein sequence ID" value="WNC16445.1"/>
    <property type="molecule type" value="Genomic_DNA"/>
</dbReference>
<reference evidence="3 4" key="1">
    <citation type="submission" date="2023-09" db="EMBL/GenBank/DDBJ databases">
        <title>Complete Genome and Methylome dissection of Bacillus brevis NEB573 original source of BbsI restriction endonuclease.</title>
        <authorList>
            <person name="Fomenkov A."/>
            <person name="Roberts R.D."/>
        </authorList>
    </citation>
    <scope>NUCLEOTIDE SEQUENCE [LARGE SCALE GENOMIC DNA]</scope>
    <source>
        <strain evidence="3 4">NEB573</strain>
    </source>
</reference>
<evidence type="ECO:0000313" key="4">
    <source>
        <dbReference type="Proteomes" id="UP001256827"/>
    </source>
</evidence>
<accession>A0ABY9T8L4</accession>
<dbReference type="Pfam" id="PF07833">
    <property type="entry name" value="Cu_amine_oxidN1"/>
    <property type="match status" value="1"/>
</dbReference>
<gene>
    <name evidence="3" type="ORF">RGB73_09045</name>
</gene>
<dbReference type="RefSeq" id="WP_310771114.1">
    <property type="nucleotide sequence ID" value="NZ_CP134050.1"/>
</dbReference>
<keyword evidence="4" id="KW-1185">Reference proteome</keyword>
<keyword evidence="1" id="KW-0732">Signal</keyword>
<dbReference type="Proteomes" id="UP001256827">
    <property type="component" value="Chromosome"/>
</dbReference>
<evidence type="ECO:0000313" key="3">
    <source>
        <dbReference type="EMBL" id="WNC16445.1"/>
    </source>
</evidence>
<dbReference type="SUPFAM" id="SSF55383">
    <property type="entry name" value="Copper amine oxidase, domain N"/>
    <property type="match status" value="1"/>
</dbReference>
<feature type="domain" description="Copper amine oxidase-like N-terminal" evidence="2">
    <location>
        <begin position="33"/>
        <end position="138"/>
    </location>
</feature>
<evidence type="ECO:0000259" key="2">
    <source>
        <dbReference type="Pfam" id="PF07833"/>
    </source>
</evidence>
<proteinExistence type="predicted"/>
<feature type="signal peptide" evidence="1">
    <location>
        <begin position="1"/>
        <end position="25"/>
    </location>
</feature>
<feature type="chain" id="PRO_5046094955" evidence="1">
    <location>
        <begin position="26"/>
        <end position="431"/>
    </location>
</feature>